<gene>
    <name evidence="4" type="ORF">ILEXP_LOCUS47716</name>
</gene>
<feature type="repeat" description="PPR" evidence="2">
    <location>
        <begin position="574"/>
        <end position="608"/>
    </location>
</feature>
<dbReference type="PANTHER" id="PTHR47932">
    <property type="entry name" value="ATPASE EXPRESSION PROTEIN 3"/>
    <property type="match status" value="1"/>
</dbReference>
<feature type="repeat" description="PPR" evidence="2">
    <location>
        <begin position="457"/>
        <end position="491"/>
    </location>
</feature>
<dbReference type="Pfam" id="PF12854">
    <property type="entry name" value="PPR_1"/>
    <property type="match status" value="3"/>
</dbReference>
<evidence type="ECO:0000256" key="3">
    <source>
        <dbReference type="SAM" id="MobiDB-lite"/>
    </source>
</evidence>
<dbReference type="Proteomes" id="UP001642360">
    <property type="component" value="Unassembled WGS sequence"/>
</dbReference>
<keyword evidence="1" id="KW-0677">Repeat</keyword>
<dbReference type="PANTHER" id="PTHR47932:SF44">
    <property type="entry name" value="MIOREX COMPLEX COMPONENT 1"/>
    <property type="match status" value="1"/>
</dbReference>
<dbReference type="InterPro" id="IPR002885">
    <property type="entry name" value="PPR_rpt"/>
</dbReference>
<dbReference type="AlphaFoldDB" id="A0ABC8UE81"/>
<protein>
    <recommendedName>
        <fullName evidence="6">Pentatricopeptide repeat-containing protein</fullName>
    </recommendedName>
</protein>
<feature type="repeat" description="PPR" evidence="2">
    <location>
        <begin position="609"/>
        <end position="643"/>
    </location>
</feature>
<feature type="repeat" description="PPR" evidence="2">
    <location>
        <begin position="539"/>
        <end position="573"/>
    </location>
</feature>
<feature type="repeat" description="PPR" evidence="2">
    <location>
        <begin position="386"/>
        <end position="420"/>
    </location>
</feature>
<feature type="repeat" description="PPR" evidence="2">
    <location>
        <begin position="422"/>
        <end position="456"/>
    </location>
</feature>
<name>A0ABC8UE81_9AQUA</name>
<feature type="repeat" description="PPR" evidence="2">
    <location>
        <begin position="504"/>
        <end position="538"/>
    </location>
</feature>
<dbReference type="SUPFAM" id="SSF48452">
    <property type="entry name" value="TPR-like"/>
    <property type="match status" value="1"/>
</dbReference>
<accession>A0ABC8UE81</accession>
<dbReference type="Pfam" id="PF13041">
    <property type="entry name" value="PPR_2"/>
    <property type="match status" value="4"/>
</dbReference>
<dbReference type="EMBL" id="CAUOFW020007168">
    <property type="protein sequence ID" value="CAK9177796.1"/>
    <property type="molecule type" value="Genomic_DNA"/>
</dbReference>
<dbReference type="InterPro" id="IPR011990">
    <property type="entry name" value="TPR-like_helical_dom_sf"/>
</dbReference>
<evidence type="ECO:0000313" key="5">
    <source>
        <dbReference type="Proteomes" id="UP001642360"/>
    </source>
</evidence>
<dbReference type="NCBIfam" id="TIGR00756">
    <property type="entry name" value="PPR"/>
    <property type="match status" value="12"/>
</dbReference>
<comment type="caution">
    <text evidence="4">The sequence shown here is derived from an EMBL/GenBank/DDBJ whole genome shotgun (WGS) entry which is preliminary data.</text>
</comment>
<feature type="region of interest" description="Disordered" evidence="3">
    <location>
        <begin position="30"/>
        <end position="52"/>
    </location>
</feature>
<evidence type="ECO:0000256" key="1">
    <source>
        <dbReference type="ARBA" id="ARBA00022737"/>
    </source>
</evidence>
<feature type="repeat" description="PPR" evidence="2">
    <location>
        <begin position="311"/>
        <end position="345"/>
    </location>
</feature>
<evidence type="ECO:0000256" key="2">
    <source>
        <dbReference type="PROSITE-ProRule" id="PRU00708"/>
    </source>
</evidence>
<feature type="compositionally biased region" description="Pro residues" evidence="3">
    <location>
        <begin position="36"/>
        <end position="52"/>
    </location>
</feature>
<dbReference type="PROSITE" id="PS51375">
    <property type="entry name" value="PPR"/>
    <property type="match status" value="13"/>
</dbReference>
<dbReference type="Gene3D" id="1.25.40.10">
    <property type="entry name" value="Tetratricopeptide repeat domain"/>
    <property type="match status" value="6"/>
</dbReference>
<evidence type="ECO:0008006" key="6">
    <source>
        <dbReference type="Google" id="ProtNLM"/>
    </source>
</evidence>
<evidence type="ECO:0000313" key="4">
    <source>
        <dbReference type="EMBL" id="CAK9177796.1"/>
    </source>
</evidence>
<feature type="repeat" description="PPR" evidence="2">
    <location>
        <begin position="715"/>
        <end position="749"/>
    </location>
</feature>
<feature type="repeat" description="PPR" evidence="2">
    <location>
        <begin position="198"/>
        <end position="232"/>
    </location>
</feature>
<dbReference type="Pfam" id="PF01535">
    <property type="entry name" value="PPR"/>
    <property type="match status" value="2"/>
</dbReference>
<organism evidence="4 5">
    <name type="scientific">Ilex paraguariensis</name>
    <name type="common">yerba mate</name>
    <dbReference type="NCBI Taxonomy" id="185542"/>
    <lineage>
        <taxon>Eukaryota</taxon>
        <taxon>Viridiplantae</taxon>
        <taxon>Streptophyta</taxon>
        <taxon>Embryophyta</taxon>
        <taxon>Tracheophyta</taxon>
        <taxon>Spermatophyta</taxon>
        <taxon>Magnoliopsida</taxon>
        <taxon>eudicotyledons</taxon>
        <taxon>Gunneridae</taxon>
        <taxon>Pentapetalae</taxon>
        <taxon>asterids</taxon>
        <taxon>campanulids</taxon>
        <taxon>Aquifoliales</taxon>
        <taxon>Aquifoliaceae</taxon>
        <taxon>Ilex</taxon>
    </lineage>
</organism>
<feature type="repeat" description="PPR" evidence="2">
    <location>
        <begin position="644"/>
        <end position="678"/>
    </location>
</feature>
<keyword evidence="5" id="KW-1185">Reference proteome</keyword>
<feature type="repeat" description="PPR" evidence="2">
    <location>
        <begin position="346"/>
        <end position="376"/>
    </location>
</feature>
<feature type="repeat" description="PPR" evidence="2">
    <location>
        <begin position="680"/>
        <end position="714"/>
    </location>
</feature>
<proteinExistence type="predicted"/>
<reference evidence="4 5" key="1">
    <citation type="submission" date="2024-02" db="EMBL/GenBank/DDBJ databases">
        <authorList>
            <person name="Vignale AGUSTIN F."/>
            <person name="Sosa J E."/>
            <person name="Modenutti C."/>
        </authorList>
    </citation>
    <scope>NUCLEOTIDE SEQUENCE [LARGE SCALE GENOMIC DNA]</scope>
</reference>
<sequence length="784" mass="88112">MRLAASKQQDLFRLLKQQTTKDHPYHIRHLSTAEPTHPPPPPQAPTSPPPLSFDPSFVTQVVTLLQTTDTNDWTTNTTLHHLLFLSPHSLSPLSLLRITRGLGSTAKALQFFDYIRTTSPSPPDPLSLSSTFQAIFEFASREQPDSATKLYELFTSSRDQSIPLSKNSATLLIRFFGRARMVEKSLIVYKELDPDRRNIHVRNTVIDVLLRSGGVDEAVKVLDEMLDRESKYPPNERTLDIVLAGMLKWNWSGRSVSEEEIVGLVLKLGEHGVFPNNVWLSQLTTRLCRSGKSNKAWEFLYDVRRLGGAVEAASCNALLTGLGREHDFVRMNMLLREMKEEKIQPNVVTFGILINYLCKLRRVDEALEVFKKMRGNENDEISVEPDVVLYNTLIDGLCKVGRQEEGLGLLEQMKSRHESAPNTVTYNCLIDGFCKAGEIERAHELLDQMYKEGVMPNVITLNTLVDGMCKHGRINSAMDFLNEMQQRGLKTNAITYTQKGLKTNAITYTVLISAFCNANNIDKAMALFDEMLKTGCSPDAIVYYCLISGLSQAGRVDDASFVASMMKKAGFGLDIVSYNVLISGFCKKNKLEKAYEMLKDLEEAGVKPDSVTYNTLISYFSETGDFRTAHTLMRRMVKDGLVPTVVTYGTLIHAYCLVGNLDEAMKIFTNMSSASRVSPNTVIYNNLIDSLCKNKKVEIALSLMDDMKTKGVKPNTNTYNAMFKGLQEINWLEKALQLMDQMTEQACNPDYITMEVLTDWLSVVNETEKLRNFVQGYEVSASIA</sequence>